<comment type="caution">
    <text evidence="2">The sequence shown here is derived from an EMBL/GenBank/DDBJ whole genome shotgun (WGS) entry which is preliminary data.</text>
</comment>
<organism evidence="2 3">
    <name type="scientific">Streptomyces griseoviridis</name>
    <dbReference type="NCBI Taxonomy" id="45398"/>
    <lineage>
        <taxon>Bacteria</taxon>
        <taxon>Bacillati</taxon>
        <taxon>Actinomycetota</taxon>
        <taxon>Actinomycetes</taxon>
        <taxon>Kitasatosporales</taxon>
        <taxon>Streptomycetaceae</taxon>
        <taxon>Streptomyces</taxon>
    </lineage>
</organism>
<dbReference type="InterPro" id="IPR051531">
    <property type="entry name" value="N-acetyltransferase"/>
</dbReference>
<evidence type="ECO:0000259" key="1">
    <source>
        <dbReference type="PROSITE" id="PS51186"/>
    </source>
</evidence>
<gene>
    <name evidence="2" type="ORF">GCM10010238_33860</name>
</gene>
<accession>A0A918GJY1</accession>
<dbReference type="Pfam" id="PF13302">
    <property type="entry name" value="Acetyltransf_3"/>
    <property type="match status" value="1"/>
</dbReference>
<dbReference type="Proteomes" id="UP000653493">
    <property type="component" value="Unassembled WGS sequence"/>
</dbReference>
<feature type="domain" description="N-acetyltransferase" evidence="1">
    <location>
        <begin position="10"/>
        <end position="173"/>
    </location>
</feature>
<dbReference type="GO" id="GO:0016747">
    <property type="term" value="F:acyltransferase activity, transferring groups other than amino-acyl groups"/>
    <property type="evidence" value="ECO:0007669"/>
    <property type="project" value="InterPro"/>
</dbReference>
<sequence>MTDELITARLRLRRWRPDDLGALTALFAEPSFSWHPFRRARSPEEAARFLDGVRDHWERHGFGRWAVCARSDGRLLGYAGPAASSWPPVPRGWDIGWRLAARARGRGLGGEAAGAAVADCLDRGVRPLVAVVESGNDASLRMCHRLGMRELDTRTHPAFGTAHTVFVLADDRPLRRRDAK</sequence>
<proteinExistence type="predicted"/>
<name>A0A918GJY1_STRGD</name>
<keyword evidence="3" id="KW-1185">Reference proteome</keyword>
<dbReference type="PANTHER" id="PTHR43792">
    <property type="entry name" value="GNAT FAMILY, PUTATIVE (AFU_ORTHOLOGUE AFUA_3G00765)-RELATED-RELATED"/>
    <property type="match status" value="1"/>
</dbReference>
<reference evidence="2" key="2">
    <citation type="submission" date="2020-09" db="EMBL/GenBank/DDBJ databases">
        <authorList>
            <person name="Sun Q."/>
            <person name="Ohkuma M."/>
        </authorList>
    </citation>
    <scope>NUCLEOTIDE SEQUENCE</scope>
    <source>
        <strain evidence="2">JCM 4234</strain>
    </source>
</reference>
<dbReference type="SUPFAM" id="SSF55729">
    <property type="entry name" value="Acyl-CoA N-acyltransferases (Nat)"/>
    <property type="match status" value="1"/>
</dbReference>
<dbReference type="PROSITE" id="PS51186">
    <property type="entry name" value="GNAT"/>
    <property type="match status" value="1"/>
</dbReference>
<evidence type="ECO:0000313" key="2">
    <source>
        <dbReference type="EMBL" id="GGS41530.1"/>
    </source>
</evidence>
<dbReference type="PANTHER" id="PTHR43792:SF1">
    <property type="entry name" value="N-ACETYLTRANSFERASE DOMAIN-CONTAINING PROTEIN"/>
    <property type="match status" value="1"/>
</dbReference>
<dbReference type="AlphaFoldDB" id="A0A918GJY1"/>
<dbReference type="InterPro" id="IPR000182">
    <property type="entry name" value="GNAT_dom"/>
</dbReference>
<dbReference type="InterPro" id="IPR016181">
    <property type="entry name" value="Acyl_CoA_acyltransferase"/>
</dbReference>
<dbReference type="Gene3D" id="3.40.630.30">
    <property type="match status" value="1"/>
</dbReference>
<protein>
    <recommendedName>
        <fullName evidence="1">N-acetyltransferase domain-containing protein</fullName>
    </recommendedName>
</protein>
<dbReference type="EMBL" id="BMSL01000008">
    <property type="protein sequence ID" value="GGS41530.1"/>
    <property type="molecule type" value="Genomic_DNA"/>
</dbReference>
<evidence type="ECO:0000313" key="3">
    <source>
        <dbReference type="Proteomes" id="UP000653493"/>
    </source>
</evidence>
<reference evidence="2" key="1">
    <citation type="journal article" date="2014" name="Int. J. Syst. Evol. Microbiol.">
        <title>Complete genome sequence of Corynebacterium casei LMG S-19264T (=DSM 44701T), isolated from a smear-ripened cheese.</title>
        <authorList>
            <consortium name="US DOE Joint Genome Institute (JGI-PGF)"/>
            <person name="Walter F."/>
            <person name="Albersmeier A."/>
            <person name="Kalinowski J."/>
            <person name="Ruckert C."/>
        </authorList>
    </citation>
    <scope>NUCLEOTIDE SEQUENCE</scope>
    <source>
        <strain evidence="2">JCM 4234</strain>
    </source>
</reference>